<evidence type="ECO:0000256" key="1">
    <source>
        <dbReference type="ARBA" id="ARBA00010562"/>
    </source>
</evidence>
<dbReference type="AlphaFoldDB" id="A0A1I0XXX3"/>
<proteinExistence type="inferred from homology"/>
<dbReference type="InterPro" id="IPR007337">
    <property type="entry name" value="RelB/DinJ"/>
</dbReference>
<sequence length="85" mass="9526">MAQATINLRIDAELKHEMETICKLMGMNLTTAFTIFAKKVTAERRIPFEITAPADPFYSTENIARLKKSISQLESGQGTVHEVDI</sequence>
<dbReference type="Proteomes" id="UP000183843">
    <property type="component" value="Unassembled WGS sequence"/>
</dbReference>
<dbReference type="PANTHER" id="PTHR38781">
    <property type="entry name" value="ANTITOXIN DINJ-RELATED"/>
    <property type="match status" value="1"/>
</dbReference>
<dbReference type="Gene3D" id="1.10.1220.10">
    <property type="entry name" value="Met repressor-like"/>
    <property type="match status" value="1"/>
</dbReference>
<keyword evidence="2" id="KW-1277">Toxin-antitoxin system</keyword>
<name>A0A1I0XXX3_SELRU</name>
<accession>A0A1I0XXX3</accession>
<evidence type="ECO:0000313" key="3">
    <source>
        <dbReference type="EMBL" id="SFB05150.1"/>
    </source>
</evidence>
<dbReference type="GO" id="GO:0006351">
    <property type="term" value="P:DNA-templated transcription"/>
    <property type="evidence" value="ECO:0007669"/>
    <property type="project" value="TreeGrafter"/>
</dbReference>
<dbReference type="InterPro" id="IPR013321">
    <property type="entry name" value="Arc_rbn_hlx_hlx"/>
</dbReference>
<organism evidence="3 4">
    <name type="scientific">Selenomonas ruminantium</name>
    <dbReference type="NCBI Taxonomy" id="971"/>
    <lineage>
        <taxon>Bacteria</taxon>
        <taxon>Bacillati</taxon>
        <taxon>Bacillota</taxon>
        <taxon>Negativicutes</taxon>
        <taxon>Selenomonadales</taxon>
        <taxon>Selenomonadaceae</taxon>
        <taxon>Selenomonas</taxon>
    </lineage>
</organism>
<protein>
    <submittedName>
        <fullName evidence="3">DNA-damage-inducible protein J</fullName>
    </submittedName>
</protein>
<evidence type="ECO:0000313" key="4">
    <source>
        <dbReference type="Proteomes" id="UP000183843"/>
    </source>
</evidence>
<dbReference type="PANTHER" id="PTHR38781:SF1">
    <property type="entry name" value="ANTITOXIN DINJ-RELATED"/>
    <property type="match status" value="1"/>
</dbReference>
<gene>
    <name evidence="3" type="ORF">SAMN05216587_1088</name>
</gene>
<evidence type="ECO:0000256" key="2">
    <source>
        <dbReference type="ARBA" id="ARBA00022649"/>
    </source>
</evidence>
<dbReference type="Pfam" id="PF04221">
    <property type="entry name" value="RelB"/>
    <property type="match status" value="1"/>
</dbReference>
<dbReference type="GO" id="GO:0006355">
    <property type="term" value="P:regulation of DNA-templated transcription"/>
    <property type="evidence" value="ECO:0007669"/>
    <property type="project" value="InterPro"/>
</dbReference>
<dbReference type="EMBL" id="FOJX01000008">
    <property type="protein sequence ID" value="SFB05150.1"/>
    <property type="molecule type" value="Genomic_DNA"/>
</dbReference>
<reference evidence="3 4" key="1">
    <citation type="submission" date="2016-10" db="EMBL/GenBank/DDBJ databases">
        <authorList>
            <person name="de Groot N.N."/>
        </authorList>
    </citation>
    <scope>NUCLEOTIDE SEQUENCE [LARGE SCALE GENOMIC DNA]</scope>
    <source>
        <strain evidence="3 4">L14</strain>
    </source>
</reference>
<dbReference type="NCBIfam" id="TIGR02384">
    <property type="entry name" value="RelB_DinJ"/>
    <property type="match status" value="1"/>
</dbReference>
<comment type="similarity">
    <text evidence="1">Belongs to the RelB/DinJ antitoxin family.</text>
</comment>
<dbReference type="RefSeq" id="WP_074816025.1">
    <property type="nucleotide sequence ID" value="NZ_FOJX01000008.1"/>
</dbReference>